<comment type="caution">
    <text evidence="2">The sequence shown here is derived from an EMBL/GenBank/DDBJ whole genome shotgun (WGS) entry which is preliminary data.</text>
</comment>
<name>A0A4R4FFG4_9FIRM</name>
<proteinExistence type="predicted"/>
<organism evidence="2 3">
    <name type="scientific">Extibacter muris</name>
    <dbReference type="NCBI Taxonomy" id="1796622"/>
    <lineage>
        <taxon>Bacteria</taxon>
        <taxon>Bacillati</taxon>
        <taxon>Bacillota</taxon>
        <taxon>Clostridia</taxon>
        <taxon>Lachnospirales</taxon>
        <taxon>Lachnospiraceae</taxon>
        <taxon>Extibacter</taxon>
    </lineage>
</organism>
<dbReference type="AlphaFoldDB" id="A0A4R4FFG4"/>
<dbReference type="Proteomes" id="UP000295710">
    <property type="component" value="Unassembled WGS sequence"/>
</dbReference>
<feature type="compositionally biased region" description="Basic and acidic residues" evidence="1">
    <location>
        <begin position="81"/>
        <end position="95"/>
    </location>
</feature>
<dbReference type="Pfam" id="PF06153">
    <property type="entry name" value="CdAMP_rec"/>
    <property type="match status" value="1"/>
</dbReference>
<evidence type="ECO:0000256" key="1">
    <source>
        <dbReference type="SAM" id="MobiDB-lite"/>
    </source>
</evidence>
<dbReference type="Gene3D" id="3.30.70.120">
    <property type="match status" value="1"/>
</dbReference>
<dbReference type="InterPro" id="IPR010375">
    <property type="entry name" value="CdAMP_rec"/>
</dbReference>
<sequence>MKLCSSGGFLKMENVTLMIGTGDDNMSDVIRIIKNVCRERRDIEINVPPCHSAVWHPHSELRHHPTKDIRQLFPLPHHQRAHDAAQDSTDRKRNP</sequence>
<keyword evidence="3" id="KW-1185">Reference proteome</keyword>
<protein>
    <submittedName>
        <fullName evidence="2">Uncharacterized protein</fullName>
    </submittedName>
</protein>
<evidence type="ECO:0000313" key="3">
    <source>
        <dbReference type="Proteomes" id="UP000295710"/>
    </source>
</evidence>
<gene>
    <name evidence="2" type="ORF">E1963_12230</name>
</gene>
<dbReference type="InterPro" id="IPR015867">
    <property type="entry name" value="N-reg_PII/ATP_PRibTrfase_C"/>
</dbReference>
<accession>A0A4R4FFG4</accession>
<evidence type="ECO:0000313" key="2">
    <source>
        <dbReference type="EMBL" id="TDA21456.1"/>
    </source>
</evidence>
<reference evidence="2 3" key="1">
    <citation type="journal article" date="2016" name="Nat. Microbiol.">
        <title>The Mouse Intestinal Bacterial Collection (miBC) provides host-specific insight into cultured diversity and functional potential of the gut microbiota.</title>
        <authorList>
            <person name="Lagkouvardos I."/>
            <person name="Pukall R."/>
            <person name="Abt B."/>
            <person name="Foesel B.U."/>
            <person name="Meier-Kolthoff J.P."/>
            <person name="Kumar N."/>
            <person name="Bresciani A."/>
            <person name="Martinez I."/>
            <person name="Just S."/>
            <person name="Ziegler C."/>
            <person name="Brugiroux S."/>
            <person name="Garzetti D."/>
            <person name="Wenning M."/>
            <person name="Bui T.P."/>
            <person name="Wang J."/>
            <person name="Hugenholtz F."/>
            <person name="Plugge C.M."/>
            <person name="Peterson D.A."/>
            <person name="Hornef M.W."/>
            <person name="Baines J.F."/>
            <person name="Smidt H."/>
            <person name="Walter J."/>
            <person name="Kristiansen K."/>
            <person name="Nielsen H.B."/>
            <person name="Haller D."/>
            <person name="Overmann J."/>
            <person name="Stecher B."/>
            <person name="Clavel T."/>
        </authorList>
    </citation>
    <scope>NUCLEOTIDE SEQUENCE [LARGE SCALE GENOMIC DNA]</scope>
    <source>
        <strain evidence="2 3">DSM 28560</strain>
    </source>
</reference>
<dbReference type="EMBL" id="SMMX01000009">
    <property type="protein sequence ID" value="TDA21456.1"/>
    <property type="molecule type" value="Genomic_DNA"/>
</dbReference>
<feature type="region of interest" description="Disordered" evidence="1">
    <location>
        <begin position="75"/>
        <end position="95"/>
    </location>
</feature>